<dbReference type="EMBL" id="JABBFX010000001">
    <property type="protein sequence ID" value="NML44345.1"/>
    <property type="molecule type" value="Genomic_DNA"/>
</dbReference>
<accession>A0A848H0L0</accession>
<dbReference type="RefSeq" id="WP_169418482.1">
    <property type="nucleotide sequence ID" value="NZ_JABBFX010000001.1"/>
</dbReference>
<keyword evidence="1" id="KW-0732">Signal</keyword>
<name>A0A848H0L0_9BURK</name>
<dbReference type="Pfam" id="PF09912">
    <property type="entry name" value="DUF2141"/>
    <property type="match status" value="1"/>
</dbReference>
<evidence type="ECO:0000313" key="2">
    <source>
        <dbReference type="EMBL" id="NML44345.1"/>
    </source>
</evidence>
<comment type="caution">
    <text evidence="2">The sequence shown here is derived from an EMBL/GenBank/DDBJ whole genome shotgun (WGS) entry which is preliminary data.</text>
</comment>
<protein>
    <submittedName>
        <fullName evidence="2">DUF2141 domain-containing protein</fullName>
    </submittedName>
</protein>
<dbReference type="InterPro" id="IPR018673">
    <property type="entry name" value="DUF2141"/>
</dbReference>
<reference evidence="2 3" key="1">
    <citation type="submission" date="2020-04" db="EMBL/GenBank/DDBJ databases">
        <title>Ramlibacter sp. G-1-2-2 isolated from soil.</title>
        <authorList>
            <person name="Dahal R.H."/>
        </authorList>
    </citation>
    <scope>NUCLEOTIDE SEQUENCE [LARGE SCALE GENOMIC DNA]</scope>
    <source>
        <strain evidence="2 3">G-1-2-2</strain>
    </source>
</reference>
<proteinExistence type="predicted"/>
<dbReference type="AlphaFoldDB" id="A0A848H0L0"/>
<evidence type="ECO:0000313" key="3">
    <source>
        <dbReference type="Proteomes" id="UP000541185"/>
    </source>
</evidence>
<gene>
    <name evidence="2" type="ORF">HHL11_11325</name>
</gene>
<evidence type="ECO:0000256" key="1">
    <source>
        <dbReference type="SAM" id="SignalP"/>
    </source>
</evidence>
<keyword evidence="3" id="KW-1185">Reference proteome</keyword>
<feature type="signal peptide" evidence="1">
    <location>
        <begin position="1"/>
        <end position="23"/>
    </location>
</feature>
<organism evidence="2 3">
    <name type="scientific">Ramlibacter agri</name>
    <dbReference type="NCBI Taxonomy" id="2728837"/>
    <lineage>
        <taxon>Bacteria</taxon>
        <taxon>Pseudomonadati</taxon>
        <taxon>Pseudomonadota</taxon>
        <taxon>Betaproteobacteria</taxon>
        <taxon>Burkholderiales</taxon>
        <taxon>Comamonadaceae</taxon>
        <taxon>Ramlibacter</taxon>
    </lineage>
</organism>
<feature type="chain" id="PRO_5032746967" evidence="1">
    <location>
        <begin position="24"/>
        <end position="137"/>
    </location>
</feature>
<sequence length="137" mass="14589">MQSTFRQLLAAGALGAIAAGAHAFDLTVEVVDARSDQGMVMGALYGADNWMKAPVQGERQQAGPKAVLVYRNLQSGQYALSVFHDENGNGKLDTNPAGIPLERYGFSRDAVGRMGPPTFADAAIDVRADTTITIHLR</sequence>
<dbReference type="Proteomes" id="UP000541185">
    <property type="component" value="Unassembled WGS sequence"/>
</dbReference>